<feature type="transmembrane region" description="Helical" evidence="1">
    <location>
        <begin position="41"/>
        <end position="66"/>
    </location>
</feature>
<gene>
    <name evidence="2" type="ORF">C7477_1268</name>
</gene>
<organism evidence="2 3">
    <name type="scientific">Phyllobacterium leguminum</name>
    <dbReference type="NCBI Taxonomy" id="314237"/>
    <lineage>
        <taxon>Bacteria</taxon>
        <taxon>Pseudomonadati</taxon>
        <taxon>Pseudomonadota</taxon>
        <taxon>Alphaproteobacteria</taxon>
        <taxon>Hyphomicrobiales</taxon>
        <taxon>Phyllobacteriaceae</taxon>
        <taxon>Phyllobacterium</taxon>
    </lineage>
</organism>
<sequence length="71" mass="7743">MTQIHNERIELMAGNLDRLSTAFVAVGVLGKTFDFTPGQGLFVSALVIIAWIFAAMGLHLAARYILGRLKP</sequence>
<keyword evidence="1" id="KW-1133">Transmembrane helix</keyword>
<accession>A0A318SYA5</accession>
<keyword evidence="1" id="KW-0812">Transmembrane</keyword>
<evidence type="ECO:0000313" key="3">
    <source>
        <dbReference type="Proteomes" id="UP000247454"/>
    </source>
</evidence>
<evidence type="ECO:0000313" key="2">
    <source>
        <dbReference type="EMBL" id="PYE86382.1"/>
    </source>
</evidence>
<dbReference type="AlphaFoldDB" id="A0A318SYA5"/>
<reference evidence="2 3" key="1">
    <citation type="submission" date="2018-06" db="EMBL/GenBank/DDBJ databases">
        <title>Genomic Encyclopedia of Type Strains, Phase III (KMG-III): the genomes of soil and plant-associated and newly described type strains.</title>
        <authorList>
            <person name="Whitman W."/>
        </authorList>
    </citation>
    <scope>NUCLEOTIDE SEQUENCE [LARGE SCALE GENOMIC DNA]</scope>
    <source>
        <strain evidence="2 3">ORS 1419</strain>
    </source>
</reference>
<keyword evidence="3" id="KW-1185">Reference proteome</keyword>
<dbReference type="Proteomes" id="UP000247454">
    <property type="component" value="Unassembled WGS sequence"/>
</dbReference>
<dbReference type="EMBL" id="QJTF01000026">
    <property type="protein sequence ID" value="PYE86382.1"/>
    <property type="molecule type" value="Genomic_DNA"/>
</dbReference>
<comment type="caution">
    <text evidence="2">The sequence shown here is derived from an EMBL/GenBank/DDBJ whole genome shotgun (WGS) entry which is preliminary data.</text>
</comment>
<evidence type="ECO:0000256" key="1">
    <source>
        <dbReference type="SAM" id="Phobius"/>
    </source>
</evidence>
<proteinExistence type="predicted"/>
<keyword evidence="1" id="KW-0472">Membrane</keyword>
<protein>
    <submittedName>
        <fullName evidence="2">Uncharacterized protein</fullName>
    </submittedName>
</protein>
<name>A0A318SYA5_9HYPH</name>